<dbReference type="CDD" id="cd06257">
    <property type="entry name" value="DnaJ"/>
    <property type="match status" value="1"/>
</dbReference>
<dbReference type="EMBL" id="HG994585">
    <property type="protein sequence ID" value="CAF2987609.1"/>
    <property type="molecule type" value="Genomic_DNA"/>
</dbReference>
<dbReference type="InterPro" id="IPR001623">
    <property type="entry name" value="DnaJ_domain"/>
</dbReference>
<dbReference type="PROSITE" id="PS50076">
    <property type="entry name" value="DNAJ_2"/>
    <property type="match status" value="1"/>
</dbReference>
<organism evidence="7 8">
    <name type="scientific">Lepeophtheirus salmonis</name>
    <name type="common">Salmon louse</name>
    <name type="synonym">Caligus salmonis</name>
    <dbReference type="NCBI Taxonomy" id="72036"/>
    <lineage>
        <taxon>Eukaryota</taxon>
        <taxon>Metazoa</taxon>
        <taxon>Ecdysozoa</taxon>
        <taxon>Arthropoda</taxon>
        <taxon>Crustacea</taxon>
        <taxon>Multicrustacea</taxon>
        <taxon>Hexanauplia</taxon>
        <taxon>Copepoda</taxon>
        <taxon>Siphonostomatoida</taxon>
        <taxon>Caligidae</taxon>
        <taxon>Lepeophtheirus</taxon>
    </lineage>
</organism>
<dbReference type="SUPFAM" id="SSF46565">
    <property type="entry name" value="Chaperone J-domain"/>
    <property type="match status" value="1"/>
</dbReference>
<dbReference type="Pfam" id="PF00226">
    <property type="entry name" value="DnaJ"/>
    <property type="match status" value="1"/>
</dbReference>
<feature type="compositionally biased region" description="Polar residues" evidence="6">
    <location>
        <begin position="190"/>
        <end position="210"/>
    </location>
</feature>
<sequence>MNDEKRLSVSGESLYAILELKKDCSPEDIKKQYRKKALKCHPDKNPNNPEAEEMFKQLNYANRVLSDANKRKIYDYHGSVGLHAVDMMGDSVIPVFLLISSKWFQCCFWSTFCCTGCCFCLCCCKCFNCCCNRCGGRCDCCGLCKPEDGEESGGDLPGYEGAEEVHTDQPRSSGSTPFVIPPENLPNEATALNPSDTKTSYSDGKNSATS</sequence>
<dbReference type="GO" id="GO:0016020">
    <property type="term" value="C:membrane"/>
    <property type="evidence" value="ECO:0007669"/>
    <property type="project" value="UniProtKB-SubCell"/>
</dbReference>
<keyword evidence="2" id="KW-0472">Membrane</keyword>
<evidence type="ECO:0000256" key="3">
    <source>
        <dbReference type="ARBA" id="ARBA00023139"/>
    </source>
</evidence>
<feature type="region of interest" description="Disordered" evidence="6">
    <location>
        <begin position="155"/>
        <end position="210"/>
    </location>
</feature>
<keyword evidence="5" id="KW-0449">Lipoprotein</keyword>
<dbReference type="InterPro" id="IPR051434">
    <property type="entry name" value="DnaJ_C_subfamily_member5"/>
</dbReference>
<evidence type="ECO:0000313" key="8">
    <source>
        <dbReference type="Proteomes" id="UP000675881"/>
    </source>
</evidence>
<dbReference type="GO" id="GO:0005737">
    <property type="term" value="C:cytoplasm"/>
    <property type="evidence" value="ECO:0007669"/>
    <property type="project" value="UniProtKB-ARBA"/>
</dbReference>
<dbReference type="PANTHER" id="PTHR44027">
    <property type="entry name" value="DNAJ HOMOLOG SUBFAMILY C MEMBER 5 HOMOLOG"/>
    <property type="match status" value="1"/>
</dbReference>
<evidence type="ECO:0000256" key="5">
    <source>
        <dbReference type="ARBA" id="ARBA00023288"/>
    </source>
</evidence>
<evidence type="ECO:0000256" key="6">
    <source>
        <dbReference type="SAM" id="MobiDB-lite"/>
    </source>
</evidence>
<accession>A0A7R8D192</accession>
<dbReference type="PRINTS" id="PR00625">
    <property type="entry name" value="JDOMAIN"/>
</dbReference>
<protein>
    <submittedName>
        <fullName evidence="7">DNAJC5</fullName>
    </submittedName>
</protein>
<keyword evidence="8" id="KW-1185">Reference proteome</keyword>
<evidence type="ECO:0000256" key="2">
    <source>
        <dbReference type="ARBA" id="ARBA00023136"/>
    </source>
</evidence>
<dbReference type="PANTHER" id="PTHR44027:SF7">
    <property type="entry name" value="DNAJ HOMOLOG SUBFAMILY C MEMBER 5 HOMOLOG"/>
    <property type="match status" value="1"/>
</dbReference>
<dbReference type="OrthoDB" id="445556at2759"/>
<evidence type="ECO:0000256" key="4">
    <source>
        <dbReference type="ARBA" id="ARBA00023186"/>
    </source>
</evidence>
<proteinExistence type="predicted"/>
<dbReference type="InterPro" id="IPR036869">
    <property type="entry name" value="J_dom_sf"/>
</dbReference>
<dbReference type="Gene3D" id="1.10.287.110">
    <property type="entry name" value="DnaJ domain"/>
    <property type="match status" value="1"/>
</dbReference>
<keyword evidence="4" id="KW-0143">Chaperone</keyword>
<dbReference type="SMART" id="SM00271">
    <property type="entry name" value="DnaJ"/>
    <property type="match status" value="1"/>
</dbReference>
<reference evidence="7" key="1">
    <citation type="submission" date="2021-02" db="EMBL/GenBank/DDBJ databases">
        <authorList>
            <person name="Bekaert M."/>
        </authorList>
    </citation>
    <scope>NUCLEOTIDE SEQUENCE</scope>
    <source>
        <strain evidence="7">IoA-00</strain>
    </source>
</reference>
<name>A0A7R8D192_LEPSM</name>
<comment type="subcellular location">
    <subcellularLocation>
        <location evidence="1">Membrane</location>
        <topology evidence="1">Lipid-anchor</topology>
    </subcellularLocation>
</comment>
<evidence type="ECO:0000256" key="1">
    <source>
        <dbReference type="ARBA" id="ARBA00004635"/>
    </source>
</evidence>
<keyword evidence="3" id="KW-0564">Palmitate</keyword>
<dbReference type="AlphaFoldDB" id="A0A7R8D192"/>
<gene>
    <name evidence="7" type="ORF">LSAA_11601</name>
</gene>
<dbReference type="Proteomes" id="UP000675881">
    <property type="component" value="Chromosome 6"/>
</dbReference>
<evidence type="ECO:0000313" key="7">
    <source>
        <dbReference type="EMBL" id="CAF2987609.1"/>
    </source>
</evidence>